<feature type="domain" description="T6SS Transcription factor RovC-like DNA binding" evidence="1">
    <location>
        <begin position="16"/>
        <end position="118"/>
    </location>
</feature>
<organism evidence="3 4">
    <name type="scientific">Brucella lupini</name>
    <dbReference type="NCBI Taxonomy" id="255457"/>
    <lineage>
        <taxon>Bacteria</taxon>
        <taxon>Pseudomonadati</taxon>
        <taxon>Pseudomonadota</taxon>
        <taxon>Alphaproteobacteria</taxon>
        <taxon>Hyphomicrobiales</taxon>
        <taxon>Brucellaceae</taxon>
        <taxon>Brucella/Ochrobactrum group</taxon>
        <taxon>Brucella</taxon>
    </lineage>
</organism>
<dbReference type="Pfam" id="PF10074">
    <property type="entry name" value="RovC_DNA-bd"/>
    <property type="match status" value="1"/>
</dbReference>
<protein>
    <submittedName>
        <fullName evidence="2">DUF2285 domain-containing protein</fullName>
    </submittedName>
</protein>
<name>A0A256GUG9_9HYPH</name>
<sequence length="123" mass="14256">MIDPNCRPDDPLEARISISRDGLDRLAALERLLRQFLGYKVPADRRMTDQQRRRLKSMFRAVDARQHNASQREIAGVLYGVERVASEHWKTSSLRDAVSELLKYGDAMIGGGYLKLLRFRRRL</sequence>
<accession>A0A256GUG9</accession>
<dbReference type="Proteomes" id="UP000435957">
    <property type="component" value="Unassembled WGS sequence"/>
</dbReference>
<evidence type="ECO:0000313" key="3">
    <source>
        <dbReference type="EMBL" id="OYR30396.1"/>
    </source>
</evidence>
<dbReference type="EMBL" id="NNRN01000044">
    <property type="protein sequence ID" value="OYR30396.1"/>
    <property type="molecule type" value="Genomic_DNA"/>
</dbReference>
<proteinExistence type="predicted"/>
<dbReference type="AlphaFoldDB" id="A0A256GUG9"/>
<dbReference type="Proteomes" id="UP000216363">
    <property type="component" value="Unassembled WGS sequence"/>
</dbReference>
<reference evidence="2 5" key="2">
    <citation type="submission" date="2019-09" db="EMBL/GenBank/DDBJ databases">
        <title>Taxonomic organization of the family Brucellaceae based on a phylogenomic approach.</title>
        <authorList>
            <person name="Leclercq S."/>
            <person name="Cloeckaert A."/>
            <person name="Zygmunt M.S."/>
        </authorList>
    </citation>
    <scope>NUCLEOTIDE SEQUENCE [LARGE SCALE GENOMIC DNA]</scope>
    <source>
        <strain evidence="2 5">LUP23</strain>
    </source>
</reference>
<dbReference type="EMBL" id="WBWF01000004">
    <property type="protein sequence ID" value="KAB2704489.1"/>
    <property type="molecule type" value="Genomic_DNA"/>
</dbReference>
<reference evidence="3 4" key="1">
    <citation type="submission" date="2017-07" db="EMBL/GenBank/DDBJ databases">
        <title>Draft genome of Ochrobactrum lupini type strain LUP21.</title>
        <authorList>
            <person name="Krzyzanowska D.M."/>
            <person name="Jafra S."/>
        </authorList>
    </citation>
    <scope>NUCLEOTIDE SEQUENCE [LARGE SCALE GENOMIC DNA]</scope>
    <source>
        <strain evidence="3 4">LUP21</strain>
    </source>
</reference>
<evidence type="ECO:0000313" key="5">
    <source>
        <dbReference type="Proteomes" id="UP000435957"/>
    </source>
</evidence>
<evidence type="ECO:0000259" key="1">
    <source>
        <dbReference type="Pfam" id="PF10074"/>
    </source>
</evidence>
<evidence type="ECO:0000313" key="2">
    <source>
        <dbReference type="EMBL" id="KAB2704489.1"/>
    </source>
</evidence>
<gene>
    <name evidence="3" type="ORF">CES86_1720</name>
    <name evidence="2" type="ORF">F9L03_07560</name>
</gene>
<comment type="caution">
    <text evidence="3">The sequence shown here is derived from an EMBL/GenBank/DDBJ whole genome shotgun (WGS) entry which is preliminary data.</text>
</comment>
<keyword evidence="5" id="KW-1185">Reference proteome</keyword>
<evidence type="ECO:0000313" key="4">
    <source>
        <dbReference type="Proteomes" id="UP000216363"/>
    </source>
</evidence>
<dbReference type="InterPro" id="IPR018754">
    <property type="entry name" value="RovC-like_DNA-bd"/>
</dbReference>